<keyword evidence="2" id="KW-0805">Transcription regulation</keyword>
<accession>A0A6N8JP36</accession>
<dbReference type="GO" id="GO:0003700">
    <property type="term" value="F:DNA-binding transcription factor activity"/>
    <property type="evidence" value="ECO:0007669"/>
    <property type="project" value="InterPro"/>
</dbReference>
<dbReference type="FunFam" id="1.10.10.10:FF:000001">
    <property type="entry name" value="LysR family transcriptional regulator"/>
    <property type="match status" value="1"/>
</dbReference>
<dbReference type="Gene3D" id="3.40.190.290">
    <property type="match status" value="1"/>
</dbReference>
<dbReference type="PRINTS" id="PR00039">
    <property type="entry name" value="HTHLYSR"/>
</dbReference>
<dbReference type="Gene3D" id="1.10.10.10">
    <property type="entry name" value="Winged helix-like DNA-binding domain superfamily/Winged helix DNA-binding domain"/>
    <property type="match status" value="1"/>
</dbReference>
<dbReference type="SUPFAM" id="SSF53850">
    <property type="entry name" value="Periplasmic binding protein-like II"/>
    <property type="match status" value="1"/>
</dbReference>
<dbReference type="InterPro" id="IPR005119">
    <property type="entry name" value="LysR_subst-bd"/>
</dbReference>
<sequence length="311" mass="34133">MMAPQATTQGGPVNLAQLRYFKKLAEVEHFTKAAEALYITQPALSNSIKQLERELGIPLFEQTGRNVRLTKWGQEFCDHITAGLHAIDKGTQIAQEHASSLSGSIDIGTIFTVQAGFLPRLLQRYRERFGTAVDARLYQGLTADLVERLEAGTYDVVFCSQVAGHPAVEFIPITHQDLVAVVHESSPLAGRDEVSLNELGSFPLVTYWPDSSIGEEVHDLVRRTGAPSTVRQHCYDEITLGSVIAADPSFVGLSLDTLGLAPFAQLRTVRLTEAPAGFHPIYLAYVRGRFMTRAVENMIELAREIAEVGGE</sequence>
<dbReference type="GO" id="GO:0003677">
    <property type="term" value="F:DNA binding"/>
    <property type="evidence" value="ECO:0007669"/>
    <property type="project" value="UniProtKB-KW"/>
</dbReference>
<comment type="similarity">
    <text evidence="1">Belongs to the LysR transcriptional regulatory family.</text>
</comment>
<dbReference type="EMBL" id="WSRR01000026">
    <property type="protein sequence ID" value="MVX61618.1"/>
    <property type="molecule type" value="Genomic_DNA"/>
</dbReference>
<dbReference type="Pfam" id="PF00126">
    <property type="entry name" value="HTH_1"/>
    <property type="match status" value="1"/>
</dbReference>
<evidence type="ECO:0000313" key="6">
    <source>
        <dbReference type="EMBL" id="MVX61618.1"/>
    </source>
</evidence>
<dbReference type="InterPro" id="IPR036390">
    <property type="entry name" value="WH_DNA-bd_sf"/>
</dbReference>
<comment type="caution">
    <text evidence="6">The sequence shown here is derived from an EMBL/GenBank/DDBJ whole genome shotgun (WGS) entry which is preliminary data.</text>
</comment>
<feature type="domain" description="HTH lysR-type" evidence="5">
    <location>
        <begin position="13"/>
        <end position="70"/>
    </location>
</feature>
<name>A0A6N8JP36_9ACTN</name>
<dbReference type="InterPro" id="IPR000847">
    <property type="entry name" value="LysR_HTH_N"/>
</dbReference>
<reference evidence="6 7" key="1">
    <citation type="submission" date="2019-12" db="EMBL/GenBank/DDBJ databases">
        <title>Microbes associate with the intestines of laboratory mice.</title>
        <authorList>
            <person name="Navarre W."/>
            <person name="Wong E."/>
        </authorList>
    </citation>
    <scope>NUCLEOTIDE SEQUENCE [LARGE SCALE GENOMIC DNA]</scope>
    <source>
        <strain evidence="6 7">NM66_B29</strain>
    </source>
</reference>
<keyword evidence="3" id="KW-0238">DNA-binding</keyword>
<dbReference type="SUPFAM" id="SSF46785">
    <property type="entry name" value="Winged helix' DNA-binding domain"/>
    <property type="match status" value="1"/>
</dbReference>
<evidence type="ECO:0000259" key="5">
    <source>
        <dbReference type="PROSITE" id="PS50931"/>
    </source>
</evidence>
<keyword evidence="7" id="KW-1185">Reference proteome</keyword>
<proteinExistence type="inferred from homology"/>
<dbReference type="GO" id="GO:0032993">
    <property type="term" value="C:protein-DNA complex"/>
    <property type="evidence" value="ECO:0007669"/>
    <property type="project" value="TreeGrafter"/>
</dbReference>
<gene>
    <name evidence="6" type="ORF">GKZ27_09170</name>
</gene>
<dbReference type="Pfam" id="PF03466">
    <property type="entry name" value="LysR_substrate"/>
    <property type="match status" value="1"/>
</dbReference>
<dbReference type="InterPro" id="IPR036388">
    <property type="entry name" value="WH-like_DNA-bd_sf"/>
</dbReference>
<keyword evidence="4" id="KW-0804">Transcription</keyword>
<dbReference type="PANTHER" id="PTHR30346:SF0">
    <property type="entry name" value="HCA OPERON TRANSCRIPTIONAL ACTIVATOR HCAR"/>
    <property type="match status" value="1"/>
</dbReference>
<dbReference type="AlphaFoldDB" id="A0A6N8JP36"/>
<evidence type="ECO:0000256" key="4">
    <source>
        <dbReference type="ARBA" id="ARBA00023163"/>
    </source>
</evidence>
<protein>
    <submittedName>
        <fullName evidence="6">LysR family transcriptional regulator</fullName>
    </submittedName>
</protein>
<dbReference type="PANTHER" id="PTHR30346">
    <property type="entry name" value="TRANSCRIPTIONAL DUAL REGULATOR HCAR-RELATED"/>
    <property type="match status" value="1"/>
</dbReference>
<organism evidence="6 7">
    <name type="scientific">Adlercreutzia mucosicola</name>
    <dbReference type="NCBI Taxonomy" id="580026"/>
    <lineage>
        <taxon>Bacteria</taxon>
        <taxon>Bacillati</taxon>
        <taxon>Actinomycetota</taxon>
        <taxon>Coriobacteriia</taxon>
        <taxon>Eggerthellales</taxon>
        <taxon>Eggerthellaceae</taxon>
        <taxon>Adlercreutzia</taxon>
    </lineage>
</organism>
<dbReference type="PROSITE" id="PS50931">
    <property type="entry name" value="HTH_LYSR"/>
    <property type="match status" value="1"/>
</dbReference>
<evidence type="ECO:0000313" key="7">
    <source>
        <dbReference type="Proteomes" id="UP000463388"/>
    </source>
</evidence>
<evidence type="ECO:0000256" key="1">
    <source>
        <dbReference type="ARBA" id="ARBA00009437"/>
    </source>
</evidence>
<dbReference type="Proteomes" id="UP000463388">
    <property type="component" value="Unassembled WGS sequence"/>
</dbReference>
<evidence type="ECO:0000256" key="2">
    <source>
        <dbReference type="ARBA" id="ARBA00023015"/>
    </source>
</evidence>
<evidence type="ECO:0000256" key="3">
    <source>
        <dbReference type="ARBA" id="ARBA00023125"/>
    </source>
</evidence>